<evidence type="ECO:0000256" key="2">
    <source>
        <dbReference type="ARBA" id="ARBA00022574"/>
    </source>
</evidence>
<evidence type="ECO:0000256" key="3">
    <source>
        <dbReference type="ARBA" id="ARBA00022664"/>
    </source>
</evidence>
<reference evidence="12" key="1">
    <citation type="submission" date="2018-08" db="EMBL/GenBank/DDBJ databases">
        <authorList>
            <person name="Guldener U."/>
        </authorList>
    </citation>
    <scope>NUCLEOTIDE SEQUENCE</scope>
    <source>
        <strain evidence="12">UB2</strain>
    </source>
</reference>
<comment type="caution">
    <text evidence="12">The sequence shown here is derived from an EMBL/GenBank/DDBJ whole genome shotgun (WGS) entry which is preliminary data.</text>
</comment>
<accession>A0A8H8TRN1</accession>
<feature type="repeat" description="WD" evidence="9">
    <location>
        <begin position="435"/>
        <end position="476"/>
    </location>
</feature>
<dbReference type="FunFam" id="2.130.10.10:FF:000034">
    <property type="entry name" value="Pre-mRNA-processing factor 17, putative"/>
    <property type="match status" value="1"/>
</dbReference>
<feature type="coiled-coil region" evidence="10">
    <location>
        <begin position="312"/>
        <end position="339"/>
    </location>
</feature>
<feature type="repeat" description="WD" evidence="9">
    <location>
        <begin position="521"/>
        <end position="553"/>
    </location>
</feature>
<evidence type="ECO:0000256" key="5">
    <source>
        <dbReference type="ARBA" id="ARBA00022737"/>
    </source>
</evidence>
<dbReference type="PANTHER" id="PTHR43979">
    <property type="entry name" value="PRE-MRNA-PROCESSING FACTOR 17"/>
    <property type="match status" value="1"/>
</dbReference>
<dbReference type="PROSITE" id="PS00678">
    <property type="entry name" value="WD_REPEATS_1"/>
    <property type="match status" value="1"/>
</dbReference>
<dbReference type="InterPro" id="IPR001680">
    <property type="entry name" value="WD40_rpt"/>
</dbReference>
<sequence length="686" mass="74767">MRILRTDPYTCTSTNLPSKIFNTLKEKEARETMDALAGYGSGSDDSGIAEQSASEQAVKQFDVEALDYDPSDAFGLGSLKGGSSTSTQTQSQAQAQSPPSKRKKKATAPEAAPASTSSITTPSTSTSTAVALAPEVIDNSSASEALLMRPGDTTMHVNIPYSDMIAPQLGPENPFASNSQRTIGAAQNTLTGHIESAAVSDFDFRNQQRTFHVYGYARDPSLVGSRGFVGDQNAAALLEGASAAEIRANNAAYRPATKALKKKRNAQNAGDPSVVEGEGAYVGPWAKWDGGFDIATQLLGADASVGPSQAEIAAAKAKAEARERENEVAAKERKAAEEATKITETSILHGKSLYDYQGRTYMHIPTDVDVNLSSEPGEQECYLPKSCIHTFRGHTKGISSLKLFPRSGHLLLSSSHDTTVKLWDVYHEGNCLRTFMGHSKAVRDIAFSNDGRRFLSAGYDKQIKLWNTETGQCLDSFTSNKTPYCLTWHPDEDKQHIFLAGTSDKKILQYDINTHTMVQEYISHLGPINTITFVDNNRRFVTTSDDKTMRVWDYDIPVVIKYIADPTMHSMPAVGLSPSGKWLVGQSMDNQILTFASDGFKQNRNKVFKGHNVAGFACGVAFSPDGRFLSSGDGQGDVCFWDWKTTRLLKRLRAAHREAVIACAWLPHESSKVVTAGWDAEIKLWD</sequence>
<dbReference type="SUPFAM" id="SSF50978">
    <property type="entry name" value="WD40 repeat-like"/>
    <property type="match status" value="1"/>
</dbReference>
<keyword evidence="6" id="KW-0508">mRNA splicing</keyword>
<dbReference type="CDD" id="cd00200">
    <property type="entry name" value="WD40"/>
    <property type="match status" value="1"/>
</dbReference>
<feature type="region of interest" description="Disordered" evidence="11">
    <location>
        <begin position="36"/>
        <end position="127"/>
    </location>
</feature>
<evidence type="ECO:0000256" key="4">
    <source>
        <dbReference type="ARBA" id="ARBA00022728"/>
    </source>
</evidence>
<evidence type="ECO:0000256" key="11">
    <source>
        <dbReference type="SAM" id="MobiDB-lite"/>
    </source>
</evidence>
<gene>
    <name evidence="12" type="ORF">UBRO2_01901</name>
</gene>
<proteinExistence type="predicted"/>
<evidence type="ECO:0000256" key="6">
    <source>
        <dbReference type="ARBA" id="ARBA00023187"/>
    </source>
</evidence>
<feature type="compositionally biased region" description="Low complexity" evidence="11">
    <location>
        <begin position="83"/>
        <end position="99"/>
    </location>
</feature>
<evidence type="ECO:0000256" key="1">
    <source>
        <dbReference type="ARBA" id="ARBA00004123"/>
    </source>
</evidence>
<keyword evidence="2 9" id="KW-0853">WD repeat</keyword>
<dbReference type="GO" id="GO:0071013">
    <property type="term" value="C:catalytic step 2 spliceosome"/>
    <property type="evidence" value="ECO:0007669"/>
    <property type="project" value="InterPro"/>
</dbReference>
<dbReference type="PROSITE" id="PS50294">
    <property type="entry name" value="WD_REPEATS_REGION"/>
    <property type="match status" value="4"/>
</dbReference>
<feature type="repeat" description="WD" evidence="9">
    <location>
        <begin position="620"/>
        <end position="651"/>
    </location>
</feature>
<dbReference type="Gene3D" id="2.130.10.10">
    <property type="entry name" value="YVTN repeat-like/Quinoprotein amine dehydrogenase"/>
    <property type="match status" value="1"/>
</dbReference>
<feature type="repeat" description="WD" evidence="9">
    <location>
        <begin position="391"/>
        <end position="425"/>
    </location>
</feature>
<dbReference type="InterPro" id="IPR032847">
    <property type="entry name" value="PRPF17"/>
</dbReference>
<evidence type="ECO:0000313" key="12">
    <source>
        <dbReference type="EMBL" id="SYW77709.1"/>
    </source>
</evidence>
<dbReference type="PANTHER" id="PTHR43979:SF1">
    <property type="entry name" value="PRE-MRNA-PROCESSING FACTOR 17"/>
    <property type="match status" value="1"/>
</dbReference>
<evidence type="ECO:0000313" key="13">
    <source>
        <dbReference type="Proteomes" id="UP000658997"/>
    </source>
</evidence>
<feature type="repeat" description="WD" evidence="9">
    <location>
        <begin position="653"/>
        <end position="686"/>
    </location>
</feature>
<dbReference type="SMART" id="SM00320">
    <property type="entry name" value="WD40"/>
    <property type="match status" value="6"/>
</dbReference>
<dbReference type="EMBL" id="ULHB01000027">
    <property type="protein sequence ID" value="SYW77709.1"/>
    <property type="molecule type" value="Genomic_DNA"/>
</dbReference>
<dbReference type="InterPro" id="IPR020472">
    <property type="entry name" value="WD40_PAC1"/>
</dbReference>
<evidence type="ECO:0000256" key="7">
    <source>
        <dbReference type="ARBA" id="ARBA00023242"/>
    </source>
</evidence>
<keyword evidence="3" id="KW-0507">mRNA processing</keyword>
<keyword evidence="10" id="KW-0175">Coiled coil</keyword>
<dbReference type="Pfam" id="PF00400">
    <property type="entry name" value="WD40"/>
    <property type="match status" value="5"/>
</dbReference>
<keyword evidence="5" id="KW-0677">Repeat</keyword>
<keyword evidence="13" id="KW-1185">Reference proteome</keyword>
<feature type="compositionally biased region" description="Low complexity" evidence="11">
    <location>
        <begin position="108"/>
        <end position="127"/>
    </location>
</feature>
<dbReference type="PRINTS" id="PR00320">
    <property type="entry name" value="GPROTEINBRPT"/>
</dbReference>
<dbReference type="Proteomes" id="UP000658997">
    <property type="component" value="Unassembled WGS sequence"/>
</dbReference>
<evidence type="ECO:0000256" key="10">
    <source>
        <dbReference type="SAM" id="Coils"/>
    </source>
</evidence>
<evidence type="ECO:0000256" key="8">
    <source>
        <dbReference type="ARBA" id="ARBA00068146"/>
    </source>
</evidence>
<dbReference type="GO" id="GO:0000398">
    <property type="term" value="P:mRNA splicing, via spliceosome"/>
    <property type="evidence" value="ECO:0007669"/>
    <property type="project" value="InterPro"/>
</dbReference>
<name>A0A8H8TRN1_9BASI</name>
<organism evidence="12 13">
    <name type="scientific">Ustilago bromivora</name>
    <dbReference type="NCBI Taxonomy" id="307758"/>
    <lineage>
        <taxon>Eukaryota</taxon>
        <taxon>Fungi</taxon>
        <taxon>Dikarya</taxon>
        <taxon>Basidiomycota</taxon>
        <taxon>Ustilaginomycotina</taxon>
        <taxon>Ustilaginomycetes</taxon>
        <taxon>Ustilaginales</taxon>
        <taxon>Ustilaginaceae</taxon>
        <taxon>Ustilago</taxon>
    </lineage>
</organism>
<dbReference type="InterPro" id="IPR036322">
    <property type="entry name" value="WD40_repeat_dom_sf"/>
</dbReference>
<evidence type="ECO:0000256" key="9">
    <source>
        <dbReference type="PROSITE-ProRule" id="PRU00221"/>
    </source>
</evidence>
<comment type="subcellular location">
    <subcellularLocation>
        <location evidence="1">Nucleus</location>
    </subcellularLocation>
</comment>
<dbReference type="AlphaFoldDB" id="A0A8H8TRN1"/>
<keyword evidence="4" id="KW-0747">Spliceosome</keyword>
<dbReference type="GO" id="GO:0003729">
    <property type="term" value="F:mRNA binding"/>
    <property type="evidence" value="ECO:0007669"/>
    <property type="project" value="TreeGrafter"/>
</dbReference>
<dbReference type="PROSITE" id="PS50082">
    <property type="entry name" value="WD_REPEATS_2"/>
    <property type="match status" value="5"/>
</dbReference>
<dbReference type="InterPro" id="IPR019775">
    <property type="entry name" value="WD40_repeat_CS"/>
</dbReference>
<keyword evidence="7" id="KW-0539">Nucleus</keyword>
<dbReference type="InterPro" id="IPR015943">
    <property type="entry name" value="WD40/YVTN_repeat-like_dom_sf"/>
</dbReference>
<protein>
    <recommendedName>
        <fullName evidence="8">Pre-mRNA-processing factor 17</fullName>
    </recommendedName>
</protein>